<gene>
    <name evidence="3" type="ORF">BDV23DRAFT_186334</name>
</gene>
<dbReference type="InterPro" id="IPR036291">
    <property type="entry name" value="NAD(P)-bd_dom_sf"/>
</dbReference>
<dbReference type="Gene3D" id="3.40.50.720">
    <property type="entry name" value="NAD(P)-binding Rossmann-like Domain"/>
    <property type="match status" value="1"/>
</dbReference>
<proteinExistence type="inferred from homology"/>
<evidence type="ECO:0000256" key="1">
    <source>
        <dbReference type="ARBA" id="ARBA00038376"/>
    </source>
</evidence>
<feature type="domain" description="NAD(P)-binding" evidence="2">
    <location>
        <begin position="8"/>
        <end position="213"/>
    </location>
</feature>
<evidence type="ECO:0000313" key="3">
    <source>
        <dbReference type="EMBL" id="KAE8387423.1"/>
    </source>
</evidence>
<dbReference type="Proteomes" id="UP000326877">
    <property type="component" value="Unassembled WGS sequence"/>
</dbReference>
<comment type="similarity">
    <text evidence="1">Belongs to the avfA family.</text>
</comment>
<dbReference type="PANTHER" id="PTHR15020">
    <property type="entry name" value="FLAVIN REDUCTASE-RELATED"/>
    <property type="match status" value="1"/>
</dbReference>
<dbReference type="AlphaFoldDB" id="A0A5N7C0P8"/>
<protein>
    <recommendedName>
        <fullName evidence="2">NAD(P)-binding domain-containing protein</fullName>
    </recommendedName>
</protein>
<dbReference type="OrthoDB" id="10254221at2759"/>
<accession>A0A5N7C0P8</accession>
<evidence type="ECO:0000259" key="2">
    <source>
        <dbReference type="Pfam" id="PF13460"/>
    </source>
</evidence>
<dbReference type="Pfam" id="PF13460">
    <property type="entry name" value="NAD_binding_10"/>
    <property type="match status" value="1"/>
</dbReference>
<organism evidence="3">
    <name type="scientific">Petromyces alliaceus</name>
    <name type="common">Aspergillus alliaceus</name>
    <dbReference type="NCBI Taxonomy" id="209559"/>
    <lineage>
        <taxon>Eukaryota</taxon>
        <taxon>Fungi</taxon>
        <taxon>Dikarya</taxon>
        <taxon>Ascomycota</taxon>
        <taxon>Pezizomycotina</taxon>
        <taxon>Eurotiomycetes</taxon>
        <taxon>Eurotiomycetidae</taxon>
        <taxon>Eurotiales</taxon>
        <taxon>Aspergillaceae</taxon>
        <taxon>Aspergillus</taxon>
        <taxon>Aspergillus subgen. Circumdati</taxon>
    </lineage>
</organism>
<reference evidence="3" key="1">
    <citation type="submission" date="2019-04" db="EMBL/GenBank/DDBJ databases">
        <title>Friends and foes A comparative genomics studyof 23 Aspergillus species from section Flavi.</title>
        <authorList>
            <consortium name="DOE Joint Genome Institute"/>
            <person name="Kjaerbolling I."/>
            <person name="Vesth T."/>
            <person name="Frisvad J.C."/>
            <person name="Nybo J.L."/>
            <person name="Theobald S."/>
            <person name="Kildgaard S."/>
            <person name="Isbrandt T."/>
            <person name="Kuo A."/>
            <person name="Sato A."/>
            <person name="Lyhne E.K."/>
            <person name="Kogle M.E."/>
            <person name="Wiebenga A."/>
            <person name="Kun R.S."/>
            <person name="Lubbers R.J."/>
            <person name="Makela M.R."/>
            <person name="Barry K."/>
            <person name="Chovatia M."/>
            <person name="Clum A."/>
            <person name="Daum C."/>
            <person name="Haridas S."/>
            <person name="He G."/>
            <person name="LaButti K."/>
            <person name="Lipzen A."/>
            <person name="Mondo S."/>
            <person name="Riley R."/>
            <person name="Salamov A."/>
            <person name="Simmons B.A."/>
            <person name="Magnuson J.K."/>
            <person name="Henrissat B."/>
            <person name="Mortensen U.H."/>
            <person name="Larsen T.O."/>
            <person name="Devries R.P."/>
            <person name="Grigoriev I.V."/>
            <person name="Machida M."/>
            <person name="Baker S.E."/>
            <person name="Andersen M.R."/>
        </authorList>
    </citation>
    <scope>NUCLEOTIDE SEQUENCE [LARGE SCALE GENOMIC DNA]</scope>
    <source>
        <strain evidence="3">IBT 14317</strain>
    </source>
</reference>
<dbReference type="EMBL" id="ML735293">
    <property type="protein sequence ID" value="KAE8387423.1"/>
    <property type="molecule type" value="Genomic_DNA"/>
</dbReference>
<dbReference type="InterPro" id="IPR016040">
    <property type="entry name" value="NAD(P)-bd_dom"/>
</dbReference>
<name>A0A5N7C0P8_PETAA</name>
<dbReference type="PANTHER" id="PTHR15020:SF50">
    <property type="entry name" value="UPF0659 PROTEIN YMR090W"/>
    <property type="match status" value="1"/>
</dbReference>
<dbReference type="SUPFAM" id="SSF51735">
    <property type="entry name" value="NAD(P)-binding Rossmann-fold domains"/>
    <property type="match status" value="1"/>
</dbReference>
<sequence length="277" mass="30311">MRSYAVLGGTGATGSRIIKQLLQEEDVHLNVYARSRQRLEAKIPLLATSSRVQIFTGSITNIEILADCLSGVDAVFATVGTNVNEPGCSVAQEVSSSIVAALLRLRSQAPRNVSTGAAWTCPTLVFLSSTGVNPLIFGKEPFLLRFIVARSCSYIYHDLKLAEKYLRGHDWVPLAFVQPGAIVHDQAYGARLAENEATSRVSYEDLASAMIMAAEGKVDGSDDTSNRRKWTGKSIGVVSLGGERVVPAIRNLKYLIPGLVWYFLPFLWHWSKFLGLH</sequence>